<dbReference type="EMBL" id="CP074130">
    <property type="protein sequence ID" value="QUS59169.1"/>
    <property type="molecule type" value="Genomic_DNA"/>
</dbReference>
<dbReference type="Proteomes" id="UP000680706">
    <property type="component" value="Plasmid pAb134-04"/>
</dbReference>
<accession>A0ABX8B012</accession>
<protein>
    <submittedName>
        <fullName evidence="1">Uncharacterized protein</fullName>
    </submittedName>
</protein>
<evidence type="ECO:0000313" key="1">
    <source>
        <dbReference type="EMBL" id="QUS59169.1"/>
    </source>
</evidence>
<gene>
    <name evidence="1" type="ORF">KGB56_26625</name>
</gene>
<organism evidence="1 2">
    <name type="scientific">Pseudovibrio brasiliensis</name>
    <dbReference type="NCBI Taxonomy" id="1898042"/>
    <lineage>
        <taxon>Bacteria</taxon>
        <taxon>Pseudomonadati</taxon>
        <taxon>Pseudomonadota</taxon>
        <taxon>Alphaproteobacteria</taxon>
        <taxon>Hyphomicrobiales</taxon>
        <taxon>Stappiaceae</taxon>
        <taxon>Pseudovibrio</taxon>
    </lineage>
</organism>
<keyword evidence="2" id="KW-1185">Reference proteome</keyword>
<name>A0ABX8B012_9HYPH</name>
<geneLocation type="plasmid" evidence="1 2">
    <name>pAb134-04</name>
</geneLocation>
<proteinExistence type="predicted"/>
<sequence length="129" mass="14170">MIAVDEATSVLYTQLICKKTGEVLGQVSGPTEQTAYCNKVWAVQSDQELIVTDKTDVAEPFNFYGPVPKNSNVYVYGDFLEEEKPTDIEPTWVGAALELDQMKNSAFDVAGNTWTAFNESGEVLGSSEF</sequence>
<dbReference type="RefSeq" id="WP_075701532.1">
    <property type="nucleotide sequence ID" value="NZ_CP074130.1"/>
</dbReference>
<reference evidence="1 2" key="1">
    <citation type="journal article" date="2021" name="Angew. Chem. Int. Ed. Engl.">
        <title>A novel family of nonribosomal peptides modulate collective behavior in Pseudovibrio bacteria isolated from marine sponges.</title>
        <authorList>
            <person name="Ioca L.P."/>
            <person name="Dai Y."/>
            <person name="Kunakom S."/>
            <person name="Diaz-Espinosa J."/>
            <person name="Krunic A."/>
            <person name="Crnkovic C.M."/>
            <person name="Orjala J."/>
            <person name="Sanchez L.M."/>
            <person name="Ferreira A.G."/>
            <person name="Berlinck R.G.S."/>
            <person name="Eustaquio A.S."/>
        </authorList>
    </citation>
    <scope>NUCLEOTIDE SEQUENCE [LARGE SCALE GENOMIC DNA]</scope>
    <source>
        <strain evidence="1 2">Ab134</strain>
        <plasmid evidence="1 2">pAb134-04</plasmid>
    </source>
</reference>
<evidence type="ECO:0000313" key="2">
    <source>
        <dbReference type="Proteomes" id="UP000680706"/>
    </source>
</evidence>
<keyword evidence="1" id="KW-0614">Plasmid</keyword>